<keyword evidence="5" id="KW-0809">Transit peptide</keyword>
<dbReference type="PANTHER" id="PTHR31727:SF6">
    <property type="entry name" value="OLEOYL-ACYL CARRIER PROTEIN THIOESTERASE 1, CHLOROPLASTIC"/>
    <property type="match status" value="1"/>
</dbReference>
<dbReference type="InterPro" id="IPR002864">
    <property type="entry name" value="Acyl-ACP_thioesterase_NHD"/>
</dbReference>
<keyword evidence="7" id="KW-0275">Fatty acid biosynthesis</keyword>
<name>A0A315ZA50_SEDFL</name>
<gene>
    <name evidence="10" type="ORF">BC781_103402</name>
</gene>
<feature type="domain" description="Acyl-ACP thioesterase N-terminal hotdog" evidence="8">
    <location>
        <begin position="7"/>
        <end position="127"/>
    </location>
</feature>
<comment type="caution">
    <text evidence="10">The sequence shown here is derived from an EMBL/GenBank/DDBJ whole genome shotgun (WGS) entry which is preliminary data.</text>
</comment>
<reference evidence="10 11" key="1">
    <citation type="submission" date="2018-03" db="EMBL/GenBank/DDBJ databases">
        <title>Genomic Encyclopedia of Archaeal and Bacterial Type Strains, Phase II (KMG-II): from individual species to whole genera.</title>
        <authorList>
            <person name="Goeker M."/>
        </authorList>
    </citation>
    <scope>NUCLEOTIDE SEQUENCE [LARGE SCALE GENOMIC DNA]</scope>
    <source>
        <strain evidence="10 11">DSM 28229</strain>
    </source>
</reference>
<dbReference type="SUPFAM" id="SSF54637">
    <property type="entry name" value="Thioesterase/thiol ester dehydrase-isomerase"/>
    <property type="match status" value="2"/>
</dbReference>
<keyword evidence="11" id="KW-1185">Reference proteome</keyword>
<organism evidence="10 11">
    <name type="scientific">Sediminitomix flava</name>
    <dbReference type="NCBI Taxonomy" id="379075"/>
    <lineage>
        <taxon>Bacteria</taxon>
        <taxon>Pseudomonadati</taxon>
        <taxon>Bacteroidota</taxon>
        <taxon>Cytophagia</taxon>
        <taxon>Cytophagales</taxon>
        <taxon>Flammeovirgaceae</taxon>
        <taxon>Sediminitomix</taxon>
    </lineage>
</organism>
<protein>
    <submittedName>
        <fullName evidence="10">Acyl-ACP thioesterase</fullName>
    </submittedName>
</protein>
<dbReference type="PANTHER" id="PTHR31727">
    <property type="entry name" value="OLEOYL-ACYL CARRIER PROTEIN THIOESTERASE 1, CHLOROPLASTIC"/>
    <property type="match status" value="1"/>
</dbReference>
<evidence type="ECO:0000313" key="10">
    <source>
        <dbReference type="EMBL" id="PWJ42152.1"/>
    </source>
</evidence>
<dbReference type="GO" id="GO:0016297">
    <property type="term" value="F:fatty acyl-[ACP] hydrolase activity"/>
    <property type="evidence" value="ECO:0007669"/>
    <property type="project" value="InterPro"/>
</dbReference>
<dbReference type="Pfam" id="PF20791">
    <property type="entry name" value="Acyl-ACP_TE_C"/>
    <property type="match status" value="1"/>
</dbReference>
<evidence type="ECO:0000313" key="11">
    <source>
        <dbReference type="Proteomes" id="UP000245535"/>
    </source>
</evidence>
<dbReference type="OrthoDB" id="9801517at2"/>
<dbReference type="CDD" id="cd00586">
    <property type="entry name" value="4HBT"/>
    <property type="match status" value="2"/>
</dbReference>
<dbReference type="Gene3D" id="3.10.129.10">
    <property type="entry name" value="Hotdog Thioesterase"/>
    <property type="match status" value="1"/>
</dbReference>
<dbReference type="Proteomes" id="UP000245535">
    <property type="component" value="Unassembled WGS sequence"/>
</dbReference>
<evidence type="ECO:0000256" key="2">
    <source>
        <dbReference type="ARBA" id="ARBA00022516"/>
    </source>
</evidence>
<evidence type="ECO:0000259" key="9">
    <source>
        <dbReference type="Pfam" id="PF20791"/>
    </source>
</evidence>
<evidence type="ECO:0000259" key="8">
    <source>
        <dbReference type="Pfam" id="PF01643"/>
    </source>
</evidence>
<dbReference type="Pfam" id="PF01643">
    <property type="entry name" value="Acyl-ACP_TE"/>
    <property type="match status" value="1"/>
</dbReference>
<evidence type="ECO:0000256" key="6">
    <source>
        <dbReference type="ARBA" id="ARBA00023098"/>
    </source>
</evidence>
<comment type="similarity">
    <text evidence="1">Belongs to the acyl-ACP thioesterase family.</text>
</comment>
<evidence type="ECO:0000256" key="7">
    <source>
        <dbReference type="ARBA" id="ARBA00023160"/>
    </source>
</evidence>
<dbReference type="InterPro" id="IPR029069">
    <property type="entry name" value="HotDog_dom_sf"/>
</dbReference>
<dbReference type="AlphaFoldDB" id="A0A315ZA50"/>
<dbReference type="RefSeq" id="WP_109618851.1">
    <property type="nucleotide sequence ID" value="NZ_QGDO01000003.1"/>
</dbReference>
<dbReference type="GO" id="GO:0000036">
    <property type="term" value="F:acyl carrier activity"/>
    <property type="evidence" value="ECO:0007669"/>
    <property type="project" value="TreeGrafter"/>
</dbReference>
<feature type="domain" description="Acyl-ACP thioesterase-like C-terminal" evidence="9">
    <location>
        <begin position="161"/>
        <end position="250"/>
    </location>
</feature>
<keyword evidence="6" id="KW-0443">Lipid metabolism</keyword>
<keyword evidence="2" id="KW-0444">Lipid biosynthesis</keyword>
<keyword evidence="3" id="KW-0378">Hydrolase</keyword>
<accession>A0A315ZA50</accession>
<dbReference type="InterPro" id="IPR045023">
    <property type="entry name" value="FATA/B"/>
</dbReference>
<sequence>MSNKITVWQEDFSVRAYQVDHRAKLKPTAVAQLFQEAAGNHATANGAGFHDIFKMGKMWVLSRLKFEVNGRPVLFDQVTLKTWVKSVNDFNSEREFVFEDKDGNVLVKGSSLWFMLDMKTRRPSALEPVKSYFNIEENLSSIGALEKINVEGELKFTDARNVKYSDLDPNNHVNNVKYLEWALDSYPFSYVQKNKLLGFELNFLAETRMGDEVILETHEVNLENRTVLYTKVKNKATDKLVCVVSTEWKKAKKAVDQAKELELA</sequence>
<proteinExistence type="inferred from homology"/>
<evidence type="ECO:0000256" key="1">
    <source>
        <dbReference type="ARBA" id="ARBA00006500"/>
    </source>
</evidence>
<dbReference type="InterPro" id="IPR049427">
    <property type="entry name" value="Acyl-ACP_TE_C"/>
</dbReference>
<keyword evidence="4" id="KW-0276">Fatty acid metabolism</keyword>
<evidence type="ECO:0000256" key="4">
    <source>
        <dbReference type="ARBA" id="ARBA00022832"/>
    </source>
</evidence>
<dbReference type="EMBL" id="QGDO01000003">
    <property type="protein sequence ID" value="PWJ42152.1"/>
    <property type="molecule type" value="Genomic_DNA"/>
</dbReference>
<evidence type="ECO:0000256" key="3">
    <source>
        <dbReference type="ARBA" id="ARBA00022801"/>
    </source>
</evidence>
<evidence type="ECO:0000256" key="5">
    <source>
        <dbReference type="ARBA" id="ARBA00022946"/>
    </source>
</evidence>